<evidence type="ECO:0000259" key="1">
    <source>
        <dbReference type="Pfam" id="PF21098"/>
    </source>
</evidence>
<dbReference type="Pfam" id="PF21098">
    <property type="entry name" value="PH-GRAM_MTMR6-like"/>
    <property type="match status" value="1"/>
</dbReference>
<dbReference type="Proteomes" id="UP000663844">
    <property type="component" value="Unassembled WGS sequence"/>
</dbReference>
<accession>A0A820JAA7</accession>
<feature type="domain" description="MTMR6-9 GRAM" evidence="1">
    <location>
        <begin position="1"/>
        <end position="85"/>
    </location>
</feature>
<dbReference type="InterPro" id="IPR011993">
    <property type="entry name" value="PH-like_dom_sf"/>
</dbReference>
<organism evidence="2 3">
    <name type="scientific">Adineta steineri</name>
    <dbReference type="NCBI Taxonomy" id="433720"/>
    <lineage>
        <taxon>Eukaryota</taxon>
        <taxon>Metazoa</taxon>
        <taxon>Spiralia</taxon>
        <taxon>Gnathifera</taxon>
        <taxon>Rotifera</taxon>
        <taxon>Eurotatoria</taxon>
        <taxon>Bdelloidea</taxon>
        <taxon>Adinetida</taxon>
        <taxon>Adinetidae</taxon>
        <taxon>Adineta</taxon>
    </lineage>
</organism>
<name>A0A820JAA7_9BILA</name>
<dbReference type="SUPFAM" id="SSF50729">
    <property type="entry name" value="PH domain-like"/>
    <property type="match status" value="1"/>
</dbReference>
<gene>
    <name evidence="2" type="ORF">OXD698_LOCUS47160</name>
</gene>
<dbReference type="EMBL" id="CAJOAZ010017936">
    <property type="protein sequence ID" value="CAF4320788.1"/>
    <property type="molecule type" value="Genomic_DNA"/>
</dbReference>
<feature type="non-terminal residue" evidence="2">
    <location>
        <position position="1"/>
    </location>
</feature>
<dbReference type="AlphaFoldDB" id="A0A820JAA7"/>
<dbReference type="Gene3D" id="2.30.29.30">
    <property type="entry name" value="Pleckstrin-homology domain (PH domain)/Phosphotyrosine-binding domain (PTB)"/>
    <property type="match status" value="1"/>
</dbReference>
<reference evidence="2" key="1">
    <citation type="submission" date="2021-02" db="EMBL/GenBank/DDBJ databases">
        <authorList>
            <person name="Nowell W R."/>
        </authorList>
    </citation>
    <scope>NUCLEOTIDE SEQUENCE</scope>
</reference>
<protein>
    <recommendedName>
        <fullName evidence="1">MTMR6-9 GRAM domain-containing protein</fullName>
    </recommendedName>
</protein>
<dbReference type="InterPro" id="IPR048994">
    <property type="entry name" value="PH-GRAM_MTMR6-9"/>
</dbReference>
<comment type="caution">
    <text evidence="2">The sequence shown here is derived from an EMBL/GenBank/DDBJ whole genome shotgun (WGS) entry which is preliminary data.</text>
</comment>
<feature type="non-terminal residue" evidence="2">
    <location>
        <position position="86"/>
    </location>
</feature>
<evidence type="ECO:0000313" key="2">
    <source>
        <dbReference type="EMBL" id="CAF4320788.1"/>
    </source>
</evidence>
<proteinExistence type="predicted"/>
<sequence>VQNVRVVDRFNNRQHIIGTIFLTDKHLIFVDPEGKRETWILHSLILSADKLPTTQQGCPLRVRTKHFFSIEFIIPKERDCVELHAT</sequence>
<evidence type="ECO:0000313" key="3">
    <source>
        <dbReference type="Proteomes" id="UP000663844"/>
    </source>
</evidence>